<gene>
    <name evidence="1" type="ORF">FYJ26_07065</name>
</gene>
<organism evidence="1 2">
    <name type="scientific">Anaerococcus porci</name>
    <dbReference type="NCBI Taxonomy" id="2652269"/>
    <lineage>
        <taxon>Bacteria</taxon>
        <taxon>Bacillati</taxon>
        <taxon>Bacillota</taxon>
        <taxon>Tissierellia</taxon>
        <taxon>Tissierellales</taxon>
        <taxon>Peptoniphilaceae</taxon>
        <taxon>Anaerococcus</taxon>
    </lineage>
</organism>
<evidence type="ECO:0000313" key="1">
    <source>
        <dbReference type="EMBL" id="MSS78159.1"/>
    </source>
</evidence>
<reference evidence="1 2" key="1">
    <citation type="submission" date="2019-08" db="EMBL/GenBank/DDBJ databases">
        <title>In-depth cultivation of the pig gut microbiome towards novel bacterial diversity and tailored functional studies.</title>
        <authorList>
            <person name="Wylensek D."/>
            <person name="Hitch T.C.A."/>
            <person name="Clavel T."/>
        </authorList>
    </citation>
    <scope>NUCLEOTIDE SEQUENCE [LARGE SCALE GENOMIC DNA]</scope>
    <source>
        <strain evidence="1 2">WCA-380-WT-2B</strain>
    </source>
</reference>
<evidence type="ECO:0000313" key="2">
    <source>
        <dbReference type="Proteomes" id="UP000441925"/>
    </source>
</evidence>
<protein>
    <recommendedName>
        <fullName evidence="3">Peptidase C39-like domain-containing protein</fullName>
    </recommendedName>
</protein>
<dbReference type="AlphaFoldDB" id="A0A6N7VWS5"/>
<dbReference type="RefSeq" id="WP_154541015.1">
    <property type="nucleotide sequence ID" value="NZ_VULQ01000007.1"/>
</dbReference>
<comment type="caution">
    <text evidence="1">The sequence shown here is derived from an EMBL/GenBank/DDBJ whole genome shotgun (WGS) entry which is preliminary data.</text>
</comment>
<name>A0A6N7VWS5_9FIRM</name>
<keyword evidence="2" id="KW-1185">Reference proteome</keyword>
<dbReference type="Proteomes" id="UP000441925">
    <property type="component" value="Unassembled WGS sequence"/>
</dbReference>
<proteinExistence type="predicted"/>
<dbReference type="EMBL" id="VULQ01000007">
    <property type="protein sequence ID" value="MSS78159.1"/>
    <property type="molecule type" value="Genomic_DNA"/>
</dbReference>
<evidence type="ECO:0008006" key="3">
    <source>
        <dbReference type="Google" id="ProtNLM"/>
    </source>
</evidence>
<sequence>MRLKKSLPGEFVPVNDGNKTLFGGYQNMLGKLGVSKFYRDRSCVVTAFTNVYLYLFRPDEKFSFEDYNHYHYWFFKILRPKIYGIPTARILDFKLNRLRKSYYLRLKSHILEDIPIKRKSIDEISSFINYAISHDLPLIFFNWLSPKIKFLAHHGVTITEIIKKDDDYVLTISSWGRLYRLSLKEFLSQPRTYTGFIYFEKENIS</sequence>
<accession>A0A6N7VWS5</accession>